<dbReference type="OMA" id="CHEVIET"/>
<dbReference type="GO" id="GO:0031902">
    <property type="term" value="C:late endosome membrane"/>
    <property type="evidence" value="ECO:0007669"/>
    <property type="project" value="UniProtKB-SubCell"/>
</dbReference>
<keyword evidence="6" id="KW-0862">Zinc</keyword>
<feature type="transmembrane region" description="Helical" evidence="8">
    <location>
        <begin position="227"/>
        <end position="247"/>
    </location>
</feature>
<evidence type="ECO:0000313" key="10">
    <source>
        <dbReference type="Proteomes" id="UP000095281"/>
    </source>
</evidence>
<dbReference type="SMART" id="SM00714">
    <property type="entry name" value="LITAF"/>
    <property type="match status" value="2"/>
</dbReference>
<evidence type="ECO:0000256" key="2">
    <source>
        <dbReference type="ARBA" id="ARBA00004481"/>
    </source>
</evidence>
<comment type="similarity">
    <text evidence="4">Belongs to the CDIP1/LITAF family.</text>
</comment>
<dbReference type="PANTHER" id="PTHR23292">
    <property type="entry name" value="LIPOPOLYSACCHARIDE-INDUCED TUMOR NECROSIS FACTOR-ALPHA FACTOR"/>
    <property type="match status" value="1"/>
</dbReference>
<evidence type="ECO:0000313" key="11">
    <source>
        <dbReference type="WBParaSite" id="MhA1_Contig819.frz3.fgene3"/>
    </source>
</evidence>
<dbReference type="Proteomes" id="UP000095281">
    <property type="component" value="Unplaced"/>
</dbReference>
<evidence type="ECO:0000256" key="3">
    <source>
        <dbReference type="ARBA" id="ARBA00004630"/>
    </source>
</evidence>
<feature type="domain" description="LITAF" evidence="9">
    <location>
        <begin position="190"/>
        <end position="278"/>
    </location>
</feature>
<dbReference type="GO" id="GO:0005765">
    <property type="term" value="C:lysosomal membrane"/>
    <property type="evidence" value="ECO:0007669"/>
    <property type="project" value="UniProtKB-SubCell"/>
</dbReference>
<evidence type="ECO:0000256" key="6">
    <source>
        <dbReference type="ARBA" id="ARBA00022833"/>
    </source>
</evidence>
<dbReference type="PANTHER" id="PTHR23292:SF6">
    <property type="entry name" value="FI16602P1-RELATED"/>
    <property type="match status" value="1"/>
</dbReference>
<evidence type="ECO:0000256" key="5">
    <source>
        <dbReference type="ARBA" id="ARBA00022723"/>
    </source>
</evidence>
<proteinExistence type="inferred from homology"/>
<dbReference type="PROSITE" id="PS51837">
    <property type="entry name" value="LITAF"/>
    <property type="match status" value="2"/>
</dbReference>
<sequence>MNNTPPPPYSSVCSSPSSVGKVSSNVSVGSPNFSGGSPQLPTGSVSSPILSIPPVYGPNPVHMECPNCGSRIYTNILTKPGALTWLVCLGFFAIGWLCIFVTWYFCWIPFCVDDCMDVIHSCRTNQNMDNNPPPPYYSVNDPSNPTKEGMPIFTSPPYPPQPTQFIGVGSLPLNGQQHSNISPPPPITVTTRPIHVFTPKFGPYPLEMDCPHCRSHIVTQTTKTPGALPWIIMGFCFVLGFFLLIPWCICCVPFCVDSCLDVVHLCPSCKKPLGRFSRI</sequence>
<feature type="domain" description="LITAF" evidence="9">
    <location>
        <begin position="45"/>
        <end position="134"/>
    </location>
</feature>
<keyword evidence="10" id="KW-1185">Reference proteome</keyword>
<dbReference type="Pfam" id="PF10601">
    <property type="entry name" value="zf-LITAF-like"/>
    <property type="match status" value="2"/>
</dbReference>
<dbReference type="GO" id="GO:0008270">
    <property type="term" value="F:zinc ion binding"/>
    <property type="evidence" value="ECO:0007669"/>
    <property type="project" value="TreeGrafter"/>
</dbReference>
<comment type="subcellular location">
    <subcellularLocation>
        <location evidence="2">Endosome membrane</location>
        <topology evidence="2">Peripheral membrane protein</topology>
    </subcellularLocation>
    <subcellularLocation>
        <location evidence="1">Late endosome membrane</location>
    </subcellularLocation>
    <subcellularLocation>
        <location evidence="3">Lysosome membrane</location>
        <topology evidence="3">Peripheral membrane protein</topology>
        <orientation evidence="3">Cytoplasmic side</orientation>
    </subcellularLocation>
</comment>
<feature type="transmembrane region" description="Helical" evidence="8">
    <location>
        <begin position="83"/>
        <end position="106"/>
    </location>
</feature>
<keyword evidence="8" id="KW-1133">Transmembrane helix</keyword>
<evidence type="ECO:0000256" key="4">
    <source>
        <dbReference type="ARBA" id="ARBA00005975"/>
    </source>
</evidence>
<accession>A0A1I8C0L3</accession>
<keyword evidence="5" id="KW-0479">Metal-binding</keyword>
<dbReference type="WBParaSite" id="MhA1_Contig819.frz3.fgene3">
    <property type="protein sequence ID" value="MhA1_Contig819.frz3.fgene3"/>
    <property type="gene ID" value="MhA1_Contig819.frz3.fgene3"/>
</dbReference>
<organism evidence="10 11">
    <name type="scientific">Meloidogyne hapla</name>
    <name type="common">Root-knot nematode worm</name>
    <dbReference type="NCBI Taxonomy" id="6305"/>
    <lineage>
        <taxon>Eukaryota</taxon>
        <taxon>Metazoa</taxon>
        <taxon>Ecdysozoa</taxon>
        <taxon>Nematoda</taxon>
        <taxon>Chromadorea</taxon>
        <taxon>Rhabditida</taxon>
        <taxon>Tylenchina</taxon>
        <taxon>Tylenchomorpha</taxon>
        <taxon>Tylenchoidea</taxon>
        <taxon>Meloidogynidae</taxon>
        <taxon>Meloidogyninae</taxon>
        <taxon>Meloidogyne</taxon>
    </lineage>
</organism>
<evidence type="ECO:0000256" key="8">
    <source>
        <dbReference type="SAM" id="Phobius"/>
    </source>
</evidence>
<protein>
    <submittedName>
        <fullName evidence="11">LITAF domain-containing protein</fullName>
    </submittedName>
</protein>
<keyword evidence="7 8" id="KW-0472">Membrane</keyword>
<reference evidence="11" key="1">
    <citation type="submission" date="2016-11" db="UniProtKB">
        <authorList>
            <consortium name="WormBaseParasite"/>
        </authorList>
    </citation>
    <scope>IDENTIFICATION</scope>
</reference>
<evidence type="ECO:0000256" key="1">
    <source>
        <dbReference type="ARBA" id="ARBA00004414"/>
    </source>
</evidence>
<dbReference type="AlphaFoldDB" id="A0A1I8C0L3"/>
<dbReference type="InterPro" id="IPR037519">
    <property type="entry name" value="LITAF_fam"/>
</dbReference>
<keyword evidence="8" id="KW-0812">Transmembrane</keyword>
<evidence type="ECO:0000256" key="7">
    <source>
        <dbReference type="ARBA" id="ARBA00023136"/>
    </source>
</evidence>
<evidence type="ECO:0000259" key="9">
    <source>
        <dbReference type="PROSITE" id="PS51837"/>
    </source>
</evidence>
<name>A0A1I8C0L3_MELHA</name>
<dbReference type="InterPro" id="IPR006629">
    <property type="entry name" value="LITAF"/>
</dbReference>